<evidence type="ECO:0000313" key="9">
    <source>
        <dbReference type="EMBL" id="KNE57003.1"/>
    </source>
</evidence>
<dbReference type="InterPro" id="IPR000679">
    <property type="entry name" value="Znf_GATA"/>
</dbReference>
<dbReference type="GO" id="GO:0000122">
    <property type="term" value="P:negative regulation of transcription by RNA polymerase II"/>
    <property type="evidence" value="ECO:0007669"/>
    <property type="project" value="TreeGrafter"/>
</dbReference>
<organism evidence="9 10">
    <name type="scientific">Allomyces macrogynus (strain ATCC 38327)</name>
    <name type="common">Allomyces javanicus var. macrogynus</name>
    <dbReference type="NCBI Taxonomy" id="578462"/>
    <lineage>
        <taxon>Eukaryota</taxon>
        <taxon>Fungi</taxon>
        <taxon>Fungi incertae sedis</taxon>
        <taxon>Blastocladiomycota</taxon>
        <taxon>Blastocladiomycetes</taxon>
        <taxon>Blastocladiales</taxon>
        <taxon>Blastocladiaceae</taxon>
        <taxon>Allomyces</taxon>
    </lineage>
</organism>
<dbReference type="Proteomes" id="UP000054350">
    <property type="component" value="Unassembled WGS sequence"/>
</dbReference>
<dbReference type="InterPro" id="IPR039355">
    <property type="entry name" value="Transcription_factor_GATA"/>
</dbReference>
<feature type="domain" description="GATA-type" evidence="8">
    <location>
        <begin position="304"/>
        <end position="359"/>
    </location>
</feature>
<evidence type="ECO:0000256" key="7">
    <source>
        <dbReference type="SAM" id="MobiDB-lite"/>
    </source>
</evidence>
<comment type="subcellular location">
    <subcellularLocation>
        <location evidence="1">Nucleus</location>
    </subcellularLocation>
</comment>
<protein>
    <recommendedName>
        <fullName evidence="8">GATA-type domain-containing protein</fullName>
    </recommendedName>
</protein>
<dbReference type="SMART" id="SM00401">
    <property type="entry name" value="ZnF_GATA"/>
    <property type="match status" value="1"/>
</dbReference>
<dbReference type="GO" id="GO:0045944">
    <property type="term" value="P:positive regulation of transcription by RNA polymerase II"/>
    <property type="evidence" value="ECO:0007669"/>
    <property type="project" value="TreeGrafter"/>
</dbReference>
<dbReference type="GO" id="GO:0000981">
    <property type="term" value="F:DNA-binding transcription factor activity, RNA polymerase II-specific"/>
    <property type="evidence" value="ECO:0007669"/>
    <property type="project" value="TreeGrafter"/>
</dbReference>
<evidence type="ECO:0000256" key="4">
    <source>
        <dbReference type="ARBA" id="ARBA00022833"/>
    </source>
</evidence>
<dbReference type="InterPro" id="IPR013088">
    <property type="entry name" value="Znf_NHR/GATA"/>
</dbReference>
<proteinExistence type="predicted"/>
<keyword evidence="3 6" id="KW-0863">Zinc-finger</keyword>
<keyword evidence="4" id="KW-0862">Zinc</keyword>
<dbReference type="eggNOG" id="KOG1601">
    <property type="taxonomic scope" value="Eukaryota"/>
</dbReference>
<dbReference type="CDD" id="cd00202">
    <property type="entry name" value="ZnF_GATA"/>
    <property type="match status" value="1"/>
</dbReference>
<dbReference type="PROSITE" id="PS50114">
    <property type="entry name" value="GATA_ZN_FINGER_2"/>
    <property type="match status" value="1"/>
</dbReference>
<reference evidence="10" key="2">
    <citation type="submission" date="2009-11" db="EMBL/GenBank/DDBJ databases">
        <title>The Genome Sequence of Allomyces macrogynus strain ATCC 38327.</title>
        <authorList>
            <consortium name="The Broad Institute Genome Sequencing Platform"/>
            <person name="Russ C."/>
            <person name="Cuomo C."/>
            <person name="Shea T."/>
            <person name="Young S.K."/>
            <person name="Zeng Q."/>
            <person name="Koehrsen M."/>
            <person name="Haas B."/>
            <person name="Borodovsky M."/>
            <person name="Guigo R."/>
            <person name="Alvarado L."/>
            <person name="Berlin A."/>
            <person name="Borenstein D."/>
            <person name="Chen Z."/>
            <person name="Engels R."/>
            <person name="Freedman E."/>
            <person name="Gellesch M."/>
            <person name="Goldberg J."/>
            <person name="Griggs A."/>
            <person name="Gujja S."/>
            <person name="Heiman D."/>
            <person name="Hepburn T."/>
            <person name="Howarth C."/>
            <person name="Jen D."/>
            <person name="Larson L."/>
            <person name="Lewis B."/>
            <person name="Mehta T."/>
            <person name="Park D."/>
            <person name="Pearson M."/>
            <person name="Roberts A."/>
            <person name="Saif S."/>
            <person name="Shenoy N."/>
            <person name="Sisk P."/>
            <person name="Stolte C."/>
            <person name="Sykes S."/>
            <person name="Walk T."/>
            <person name="White J."/>
            <person name="Yandava C."/>
            <person name="Burger G."/>
            <person name="Gray M.W."/>
            <person name="Holland P.W.H."/>
            <person name="King N."/>
            <person name="Lang F.B.F."/>
            <person name="Roger A.J."/>
            <person name="Ruiz-Trillo I."/>
            <person name="Lander E."/>
            <person name="Nusbaum C."/>
        </authorList>
    </citation>
    <scope>NUCLEOTIDE SEQUENCE [LARGE SCALE GENOMIC DNA]</scope>
    <source>
        <strain evidence="10">ATCC 38327</strain>
    </source>
</reference>
<dbReference type="GO" id="GO:0000978">
    <property type="term" value="F:RNA polymerase II cis-regulatory region sequence-specific DNA binding"/>
    <property type="evidence" value="ECO:0007669"/>
    <property type="project" value="TreeGrafter"/>
</dbReference>
<gene>
    <name evidence="9" type="ORF">AMAG_02763</name>
</gene>
<dbReference type="GO" id="GO:0008270">
    <property type="term" value="F:zinc ion binding"/>
    <property type="evidence" value="ECO:0007669"/>
    <property type="project" value="UniProtKB-KW"/>
</dbReference>
<reference evidence="9 10" key="1">
    <citation type="submission" date="2009-11" db="EMBL/GenBank/DDBJ databases">
        <title>Annotation of Allomyces macrogynus ATCC 38327.</title>
        <authorList>
            <consortium name="The Broad Institute Genome Sequencing Platform"/>
            <person name="Russ C."/>
            <person name="Cuomo C."/>
            <person name="Burger G."/>
            <person name="Gray M.W."/>
            <person name="Holland P.W.H."/>
            <person name="King N."/>
            <person name="Lang F.B.F."/>
            <person name="Roger A.J."/>
            <person name="Ruiz-Trillo I."/>
            <person name="Young S.K."/>
            <person name="Zeng Q."/>
            <person name="Gargeya S."/>
            <person name="Fitzgerald M."/>
            <person name="Haas B."/>
            <person name="Abouelleil A."/>
            <person name="Alvarado L."/>
            <person name="Arachchi H.M."/>
            <person name="Berlin A."/>
            <person name="Chapman S.B."/>
            <person name="Gearin G."/>
            <person name="Goldberg J."/>
            <person name="Griggs A."/>
            <person name="Gujja S."/>
            <person name="Hansen M."/>
            <person name="Heiman D."/>
            <person name="Howarth C."/>
            <person name="Larimer J."/>
            <person name="Lui A."/>
            <person name="MacDonald P.J.P."/>
            <person name="McCowen C."/>
            <person name="Montmayeur A."/>
            <person name="Murphy C."/>
            <person name="Neiman D."/>
            <person name="Pearson M."/>
            <person name="Priest M."/>
            <person name="Roberts A."/>
            <person name="Saif S."/>
            <person name="Shea T."/>
            <person name="Sisk P."/>
            <person name="Stolte C."/>
            <person name="Sykes S."/>
            <person name="Wortman J."/>
            <person name="Nusbaum C."/>
            <person name="Birren B."/>
        </authorList>
    </citation>
    <scope>NUCLEOTIDE SEQUENCE [LARGE SCALE GENOMIC DNA]</scope>
    <source>
        <strain evidence="9 10">ATCC 38327</strain>
    </source>
</reference>
<evidence type="ECO:0000256" key="1">
    <source>
        <dbReference type="ARBA" id="ARBA00004123"/>
    </source>
</evidence>
<evidence type="ECO:0000256" key="6">
    <source>
        <dbReference type="PROSITE-ProRule" id="PRU00094"/>
    </source>
</evidence>
<dbReference type="VEuPathDB" id="FungiDB:AMAG_02763"/>
<dbReference type="Pfam" id="PF00320">
    <property type="entry name" value="GATA"/>
    <property type="match status" value="1"/>
</dbReference>
<evidence type="ECO:0000259" key="8">
    <source>
        <dbReference type="PROSITE" id="PS50114"/>
    </source>
</evidence>
<evidence type="ECO:0000313" key="10">
    <source>
        <dbReference type="Proteomes" id="UP000054350"/>
    </source>
</evidence>
<keyword evidence="2" id="KW-0479">Metal-binding</keyword>
<name>A0A0L0S396_ALLM3</name>
<keyword evidence="5" id="KW-0539">Nucleus</keyword>
<dbReference type="AlphaFoldDB" id="A0A0L0S396"/>
<dbReference type="GO" id="GO:0005634">
    <property type="term" value="C:nucleus"/>
    <property type="evidence" value="ECO:0007669"/>
    <property type="project" value="UniProtKB-SubCell"/>
</dbReference>
<evidence type="ECO:0000256" key="3">
    <source>
        <dbReference type="ARBA" id="ARBA00022771"/>
    </source>
</evidence>
<accession>A0A0L0S396</accession>
<dbReference type="STRING" id="578462.A0A0L0S396"/>
<dbReference type="Gene3D" id="3.30.50.10">
    <property type="entry name" value="Erythroid Transcription Factor GATA-1, subunit A"/>
    <property type="match status" value="1"/>
</dbReference>
<dbReference type="EMBL" id="GG745331">
    <property type="protein sequence ID" value="KNE57003.1"/>
    <property type="molecule type" value="Genomic_DNA"/>
</dbReference>
<sequence length="545" mass="56338">MSTPSTPTTSAHTALDLASAFSGADDFMDLAALGLFVDASPAPTANATVAATLPTTLPPSPPHAATATTTTTPLAAMPWTNTLQPADLAAMMAVSAPQARMHMAAAPAFPYAQPQAQQPMFFMQAAPAAAPAPTQFQFVTLPNGAMGLAAVAPAPAFPTMAMPMFPGQATAQPQPTAAAAPLNMNMNVGLHVNMPGAPTAAAQTQPAMVMAQPQFTTAATAPTATATASFPLQQSALFPLAAPIVSSPPQVTMTMPSPASSPSPAPATVAAMPVSPTPAPKPLAPATEVLAAMANEPAKKETLKDGLHTCFNCGTTSTPLWRRSTDRQHMLCNACGLYHKTYGVHRPLKLRARKARKSPASAAAAAVAAAAQGVLVPATKRVAETDDVDHLAAKRLRADDSAAPRVCAQCQGKRSSTWHAVDAESAPMSPPPSPRASPSPSSAPTQYLCHACAVFRTLLADPEGEDDDAEATPADVMARVPARVPRAASVASSPEPEADDEEVPPFLAAVAAMLREENGRDRVAKWLRTWERRVSLVRDIMVVAP</sequence>
<feature type="compositionally biased region" description="Pro residues" evidence="7">
    <location>
        <begin position="428"/>
        <end position="437"/>
    </location>
</feature>
<dbReference type="SUPFAM" id="SSF57716">
    <property type="entry name" value="Glucocorticoid receptor-like (DNA-binding domain)"/>
    <property type="match status" value="1"/>
</dbReference>
<dbReference type="PANTHER" id="PTHR10071:SF281">
    <property type="entry name" value="BOX A-BINDING FACTOR-RELATED"/>
    <property type="match status" value="1"/>
</dbReference>
<evidence type="ECO:0000256" key="5">
    <source>
        <dbReference type="ARBA" id="ARBA00023242"/>
    </source>
</evidence>
<feature type="region of interest" description="Disordered" evidence="7">
    <location>
        <begin position="418"/>
        <end position="443"/>
    </location>
</feature>
<keyword evidence="10" id="KW-1185">Reference proteome</keyword>
<dbReference type="PANTHER" id="PTHR10071">
    <property type="entry name" value="TRANSCRIPTION FACTOR GATA FAMILY MEMBER"/>
    <property type="match status" value="1"/>
</dbReference>
<dbReference type="OrthoDB" id="515401at2759"/>
<evidence type="ECO:0000256" key="2">
    <source>
        <dbReference type="ARBA" id="ARBA00022723"/>
    </source>
</evidence>